<comment type="similarity">
    <text evidence="1 4">Belongs to the short-chain dehydrogenases/reductases (SDR) family.</text>
</comment>
<dbReference type="PRINTS" id="PR00080">
    <property type="entry name" value="SDRFAMILY"/>
</dbReference>
<gene>
    <name evidence="5" type="ORF">GCM10009788_21930</name>
</gene>
<dbReference type="EMBL" id="BAAAOR010000015">
    <property type="protein sequence ID" value="GAA1517381.1"/>
    <property type="molecule type" value="Genomic_DNA"/>
</dbReference>
<sequence>MSDLRNRVALVTGAARGQGRSHAVRLAEAGANIIALDICADIDTADYGLGTEEDLAETEAQIRDTGRQVVATRADTRDQAALEQAVADGVAELGRLDIVVANAGILTYGKDRPAARFRDAIEVNLIGTWNTLEASVPHIVAGGRGGAVVITGSTNGTSGKASEVSAGARGYTASKHGLVGLMRSYALALGSESIRVSMVSPTGVNTPMVSLGGESSMAQRVQEVPWDMSNVLPVPLIEASDVSAAVAWLVSDEARYVTGVNLAVDAGCALK</sequence>
<evidence type="ECO:0000256" key="3">
    <source>
        <dbReference type="ARBA" id="ARBA00023027"/>
    </source>
</evidence>
<dbReference type="Gene3D" id="3.40.50.720">
    <property type="entry name" value="NAD(P)-binding Rossmann-like Domain"/>
    <property type="match status" value="1"/>
</dbReference>
<dbReference type="PANTHER" id="PTHR24321:SF8">
    <property type="entry name" value="ESTRADIOL 17-BETA-DEHYDROGENASE 8-RELATED"/>
    <property type="match status" value="1"/>
</dbReference>
<dbReference type="InterPro" id="IPR002347">
    <property type="entry name" value="SDR_fam"/>
</dbReference>
<accession>A0ABN2AGU1</accession>
<keyword evidence="3" id="KW-0520">NAD</keyword>
<keyword evidence="2" id="KW-0560">Oxidoreductase</keyword>
<dbReference type="SUPFAM" id="SSF51735">
    <property type="entry name" value="NAD(P)-binding Rossmann-fold domains"/>
    <property type="match status" value="1"/>
</dbReference>
<dbReference type="InterPro" id="IPR036291">
    <property type="entry name" value="NAD(P)-bd_dom_sf"/>
</dbReference>
<dbReference type="NCBIfam" id="NF009467">
    <property type="entry name" value="PRK12826.1-3"/>
    <property type="match status" value="1"/>
</dbReference>
<keyword evidence="6" id="KW-1185">Reference proteome</keyword>
<name>A0ABN2AGU1_9ACTN</name>
<evidence type="ECO:0000256" key="1">
    <source>
        <dbReference type="ARBA" id="ARBA00006484"/>
    </source>
</evidence>
<proteinExistence type="inferred from homology"/>
<comment type="caution">
    <text evidence="5">The sequence shown here is derived from an EMBL/GenBank/DDBJ whole genome shotgun (WGS) entry which is preliminary data.</text>
</comment>
<dbReference type="PANTHER" id="PTHR24321">
    <property type="entry name" value="DEHYDROGENASES, SHORT CHAIN"/>
    <property type="match status" value="1"/>
</dbReference>
<protein>
    <submittedName>
        <fullName evidence="5">Mycofactocin-coupled SDR family oxidoreductase</fullName>
    </submittedName>
</protein>
<evidence type="ECO:0000313" key="5">
    <source>
        <dbReference type="EMBL" id="GAA1517381.1"/>
    </source>
</evidence>
<evidence type="ECO:0000256" key="2">
    <source>
        <dbReference type="ARBA" id="ARBA00023002"/>
    </source>
</evidence>
<evidence type="ECO:0000256" key="4">
    <source>
        <dbReference type="RuleBase" id="RU000363"/>
    </source>
</evidence>
<dbReference type="InterPro" id="IPR020904">
    <property type="entry name" value="Sc_DH/Rdtase_CS"/>
</dbReference>
<organism evidence="5 6">
    <name type="scientific">Nocardioides humi</name>
    <dbReference type="NCBI Taxonomy" id="449461"/>
    <lineage>
        <taxon>Bacteria</taxon>
        <taxon>Bacillati</taxon>
        <taxon>Actinomycetota</taxon>
        <taxon>Actinomycetes</taxon>
        <taxon>Propionibacteriales</taxon>
        <taxon>Nocardioidaceae</taxon>
        <taxon>Nocardioides</taxon>
    </lineage>
</organism>
<dbReference type="InterPro" id="IPR023985">
    <property type="entry name" value="SDR_subfam_1"/>
</dbReference>
<dbReference type="Pfam" id="PF00106">
    <property type="entry name" value="adh_short"/>
    <property type="match status" value="1"/>
</dbReference>
<dbReference type="PROSITE" id="PS00061">
    <property type="entry name" value="ADH_SHORT"/>
    <property type="match status" value="1"/>
</dbReference>
<evidence type="ECO:0000313" key="6">
    <source>
        <dbReference type="Proteomes" id="UP001500842"/>
    </source>
</evidence>
<dbReference type="PRINTS" id="PR00081">
    <property type="entry name" value="GDHRDH"/>
</dbReference>
<dbReference type="CDD" id="cd05233">
    <property type="entry name" value="SDR_c"/>
    <property type="match status" value="1"/>
</dbReference>
<dbReference type="RefSeq" id="WP_344112073.1">
    <property type="nucleotide sequence ID" value="NZ_BAAAOR010000015.1"/>
</dbReference>
<reference evidence="5 6" key="1">
    <citation type="journal article" date="2019" name="Int. J. Syst. Evol. Microbiol.">
        <title>The Global Catalogue of Microorganisms (GCM) 10K type strain sequencing project: providing services to taxonomists for standard genome sequencing and annotation.</title>
        <authorList>
            <consortium name="The Broad Institute Genomics Platform"/>
            <consortium name="The Broad Institute Genome Sequencing Center for Infectious Disease"/>
            <person name="Wu L."/>
            <person name="Ma J."/>
        </authorList>
    </citation>
    <scope>NUCLEOTIDE SEQUENCE [LARGE SCALE GENOMIC DNA]</scope>
    <source>
        <strain evidence="5 6">JCM 14942</strain>
    </source>
</reference>
<dbReference type="Proteomes" id="UP001500842">
    <property type="component" value="Unassembled WGS sequence"/>
</dbReference>
<dbReference type="NCBIfam" id="TIGR03971">
    <property type="entry name" value="SDR_subfam_1"/>
    <property type="match status" value="1"/>
</dbReference>